<dbReference type="GO" id="GO:0005737">
    <property type="term" value="C:cytoplasm"/>
    <property type="evidence" value="ECO:0007669"/>
    <property type="project" value="TreeGrafter"/>
</dbReference>
<dbReference type="SUPFAM" id="SSF53474">
    <property type="entry name" value="alpha/beta-Hydrolases"/>
    <property type="match status" value="1"/>
</dbReference>
<dbReference type="InterPro" id="IPR003140">
    <property type="entry name" value="PLipase/COase/thioEstase"/>
</dbReference>
<dbReference type="PANTHER" id="PTHR10655">
    <property type="entry name" value="LYSOPHOSPHOLIPASE-RELATED"/>
    <property type="match status" value="1"/>
</dbReference>
<dbReference type="InterPro" id="IPR050565">
    <property type="entry name" value="LYPA1-2/EST-like"/>
</dbReference>
<proteinExistence type="inferred from homology"/>
<dbReference type="PANTHER" id="PTHR10655:SF64">
    <property type="entry name" value="PHOSPHOLIPASE_CARBOXYLESTERASE_THIOESTERASE DOMAIN-CONTAINING PROTEIN"/>
    <property type="match status" value="1"/>
</dbReference>
<comment type="caution">
    <text evidence="3">The sequence shown here is derived from an EMBL/GenBank/DDBJ whole genome shotgun (WGS) entry which is preliminary data.</text>
</comment>
<accession>A0AAN7B6J3</accession>
<evidence type="ECO:0000256" key="1">
    <source>
        <dbReference type="ARBA" id="ARBA00006499"/>
    </source>
</evidence>
<dbReference type="GO" id="GO:0052689">
    <property type="term" value="F:carboxylic ester hydrolase activity"/>
    <property type="evidence" value="ECO:0007669"/>
    <property type="project" value="TreeGrafter"/>
</dbReference>
<name>A0AAN7B6J3_9PEZI</name>
<dbReference type="GO" id="GO:0008474">
    <property type="term" value="F:palmitoyl-(protein) hydrolase activity"/>
    <property type="evidence" value="ECO:0007669"/>
    <property type="project" value="TreeGrafter"/>
</dbReference>
<reference evidence="3" key="1">
    <citation type="journal article" date="2023" name="Mol. Phylogenet. Evol.">
        <title>Genome-scale phylogeny and comparative genomics of the fungal order Sordariales.</title>
        <authorList>
            <person name="Hensen N."/>
            <person name="Bonometti L."/>
            <person name="Westerberg I."/>
            <person name="Brannstrom I.O."/>
            <person name="Guillou S."/>
            <person name="Cros-Aarteil S."/>
            <person name="Calhoun S."/>
            <person name="Haridas S."/>
            <person name="Kuo A."/>
            <person name="Mondo S."/>
            <person name="Pangilinan J."/>
            <person name="Riley R."/>
            <person name="LaButti K."/>
            <person name="Andreopoulos B."/>
            <person name="Lipzen A."/>
            <person name="Chen C."/>
            <person name="Yan M."/>
            <person name="Daum C."/>
            <person name="Ng V."/>
            <person name="Clum A."/>
            <person name="Steindorff A."/>
            <person name="Ohm R.A."/>
            <person name="Martin F."/>
            <person name="Silar P."/>
            <person name="Natvig D.O."/>
            <person name="Lalanne C."/>
            <person name="Gautier V."/>
            <person name="Ament-Velasquez S.L."/>
            <person name="Kruys A."/>
            <person name="Hutchinson M.I."/>
            <person name="Powell A.J."/>
            <person name="Barry K."/>
            <person name="Miller A.N."/>
            <person name="Grigoriev I.V."/>
            <person name="Debuchy R."/>
            <person name="Gladieux P."/>
            <person name="Hiltunen Thoren M."/>
            <person name="Johannesson H."/>
        </authorList>
    </citation>
    <scope>NUCLEOTIDE SEQUENCE</scope>
    <source>
        <strain evidence="3">PSN293</strain>
    </source>
</reference>
<dbReference type="Gene3D" id="3.40.50.1820">
    <property type="entry name" value="alpha/beta hydrolase"/>
    <property type="match status" value="1"/>
</dbReference>
<reference evidence="3" key="2">
    <citation type="submission" date="2023-05" db="EMBL/GenBank/DDBJ databases">
        <authorList>
            <consortium name="Lawrence Berkeley National Laboratory"/>
            <person name="Steindorff A."/>
            <person name="Hensen N."/>
            <person name="Bonometti L."/>
            <person name="Westerberg I."/>
            <person name="Brannstrom I.O."/>
            <person name="Guillou S."/>
            <person name="Cros-Aarteil S."/>
            <person name="Calhoun S."/>
            <person name="Haridas S."/>
            <person name="Kuo A."/>
            <person name="Mondo S."/>
            <person name="Pangilinan J."/>
            <person name="Riley R."/>
            <person name="Labutti K."/>
            <person name="Andreopoulos B."/>
            <person name="Lipzen A."/>
            <person name="Chen C."/>
            <person name="Yanf M."/>
            <person name="Daum C."/>
            <person name="Ng V."/>
            <person name="Clum A."/>
            <person name="Ohm R."/>
            <person name="Martin F."/>
            <person name="Silar P."/>
            <person name="Natvig D."/>
            <person name="Lalanne C."/>
            <person name="Gautier V."/>
            <person name="Ament-Velasquez S.L."/>
            <person name="Kruys A."/>
            <person name="Hutchinson M.I."/>
            <person name="Powell A.J."/>
            <person name="Barry K."/>
            <person name="Miller A.N."/>
            <person name="Grigoriev I.V."/>
            <person name="Debuchy R."/>
            <person name="Gladieux P."/>
            <person name="Thoren M.H."/>
            <person name="Johannesson H."/>
        </authorList>
    </citation>
    <scope>NUCLEOTIDE SEQUENCE</scope>
    <source>
        <strain evidence="3">PSN293</strain>
    </source>
</reference>
<comment type="similarity">
    <text evidence="1">Belongs to the AB hydrolase superfamily. AB hydrolase 2 family.</text>
</comment>
<dbReference type="Proteomes" id="UP001301769">
    <property type="component" value="Unassembled WGS sequence"/>
</dbReference>
<dbReference type="Pfam" id="PF02230">
    <property type="entry name" value="Abhydrolase_2"/>
    <property type="match status" value="1"/>
</dbReference>
<keyword evidence="4" id="KW-1185">Reference proteome</keyword>
<dbReference type="InterPro" id="IPR029058">
    <property type="entry name" value="AB_hydrolase_fold"/>
</dbReference>
<dbReference type="EMBL" id="MU858133">
    <property type="protein sequence ID" value="KAK4212154.1"/>
    <property type="molecule type" value="Genomic_DNA"/>
</dbReference>
<feature type="domain" description="Phospholipase/carboxylesterase/thioesterase" evidence="2">
    <location>
        <begin position="75"/>
        <end position="196"/>
    </location>
</feature>
<sequence length="349" mass="38866">MTFPPPLIIPPLKQPHHQTFIILHGRGSSAQKFGPSLLATEFAIPGRLVSSRPEHKPLASISVPVGSSEPIIATCTLPSVFPHAKFIFPTAPRTRATLYKRAKTNQWFDNWILGSQANEREELQAPGLKQTVTYLHGLLKSEIDTCPGGSRNVILWGLSQGCAASLVSLLLWDNEDMDPLGGVVGMCGWLPYTLRIEAEMGLSEERDNKADGEEDDPFHPFEWDAKQEMVDDGEDPFERSVGEEQSKELDPAGRAIEWLRTEIELDQSKEQGKAKDSGFKPIPVFLGHGVEDGNVSITLGRTAFSCLTDLGVERAEWKEYEGLGHWYSAEMLSDIVDWIWRETGWKRTG</sequence>
<gene>
    <name evidence="3" type="ORF">QBC37DRAFT_473981</name>
</gene>
<evidence type="ECO:0000313" key="3">
    <source>
        <dbReference type="EMBL" id="KAK4212154.1"/>
    </source>
</evidence>
<protein>
    <submittedName>
        <fullName evidence="3">Alpha/beta-hydrolase</fullName>
    </submittedName>
</protein>
<evidence type="ECO:0000259" key="2">
    <source>
        <dbReference type="Pfam" id="PF02230"/>
    </source>
</evidence>
<evidence type="ECO:0000313" key="4">
    <source>
        <dbReference type="Proteomes" id="UP001301769"/>
    </source>
</evidence>
<organism evidence="3 4">
    <name type="scientific">Rhypophila decipiens</name>
    <dbReference type="NCBI Taxonomy" id="261697"/>
    <lineage>
        <taxon>Eukaryota</taxon>
        <taxon>Fungi</taxon>
        <taxon>Dikarya</taxon>
        <taxon>Ascomycota</taxon>
        <taxon>Pezizomycotina</taxon>
        <taxon>Sordariomycetes</taxon>
        <taxon>Sordariomycetidae</taxon>
        <taxon>Sordariales</taxon>
        <taxon>Naviculisporaceae</taxon>
        <taxon>Rhypophila</taxon>
    </lineage>
</organism>
<dbReference type="AlphaFoldDB" id="A0AAN7B6J3"/>